<feature type="transmembrane region" description="Helical" evidence="11">
    <location>
        <begin position="154"/>
        <end position="173"/>
    </location>
</feature>
<dbReference type="Gene3D" id="3.40.50.1000">
    <property type="entry name" value="HAD superfamily/HAD-like"/>
    <property type="match status" value="1"/>
</dbReference>
<feature type="transmembrane region" description="Helical" evidence="11">
    <location>
        <begin position="411"/>
        <end position="436"/>
    </location>
</feature>
<dbReference type="SUPFAM" id="SSF56784">
    <property type="entry name" value="HAD-like"/>
    <property type="match status" value="1"/>
</dbReference>
<dbReference type="InterPro" id="IPR036412">
    <property type="entry name" value="HAD-like_sf"/>
</dbReference>
<dbReference type="PANTHER" id="PTHR43079:SF1">
    <property type="entry name" value="CADMIUM_ZINC-TRANSPORTING ATPASE HMA1, CHLOROPLASTIC-RELATED"/>
    <property type="match status" value="1"/>
</dbReference>
<evidence type="ECO:0000256" key="2">
    <source>
        <dbReference type="ARBA" id="ARBA00006024"/>
    </source>
</evidence>
<dbReference type="SUPFAM" id="SSF81665">
    <property type="entry name" value="Calcium ATPase, transmembrane domain M"/>
    <property type="match status" value="1"/>
</dbReference>
<dbReference type="SFLD" id="SFLDF00027">
    <property type="entry name" value="p-type_atpase"/>
    <property type="match status" value="1"/>
</dbReference>
<gene>
    <name evidence="13" type="ORF">QYE77_12190</name>
</gene>
<keyword evidence="4 11" id="KW-0479">Metal-binding</keyword>
<accession>A0ABU3NQA1</accession>
<dbReference type="Proteomes" id="UP001254165">
    <property type="component" value="Unassembled WGS sequence"/>
</dbReference>
<feature type="transmembrane region" description="Helical" evidence="11">
    <location>
        <begin position="179"/>
        <end position="200"/>
    </location>
</feature>
<evidence type="ECO:0000256" key="9">
    <source>
        <dbReference type="ARBA" id="ARBA00022989"/>
    </source>
</evidence>
<evidence type="ECO:0000256" key="5">
    <source>
        <dbReference type="ARBA" id="ARBA00022741"/>
    </source>
</evidence>
<evidence type="ECO:0000256" key="1">
    <source>
        <dbReference type="ARBA" id="ARBA00004141"/>
    </source>
</evidence>
<dbReference type="InterPro" id="IPR023214">
    <property type="entry name" value="HAD_sf"/>
</dbReference>
<dbReference type="InterPro" id="IPR008250">
    <property type="entry name" value="ATPase_P-typ_transduc_dom_A_sf"/>
</dbReference>
<dbReference type="InterPro" id="IPR018303">
    <property type="entry name" value="ATPase_P-typ_P_site"/>
</dbReference>
<dbReference type="PRINTS" id="PR00119">
    <property type="entry name" value="CATATPASE"/>
</dbReference>
<protein>
    <submittedName>
        <fullName evidence="13">Heavy metal translocating P-type ATPase</fullName>
    </submittedName>
</protein>
<dbReference type="Pfam" id="PF00702">
    <property type="entry name" value="Hydrolase"/>
    <property type="match status" value="1"/>
</dbReference>
<dbReference type="NCBIfam" id="TIGR01525">
    <property type="entry name" value="ATPase-IB_hvy"/>
    <property type="match status" value="1"/>
</dbReference>
<dbReference type="PROSITE" id="PS00154">
    <property type="entry name" value="ATPASE_E1_E2"/>
    <property type="match status" value="1"/>
</dbReference>
<feature type="domain" description="P-type ATPase A" evidence="12">
    <location>
        <begin position="261"/>
        <end position="361"/>
    </location>
</feature>
<keyword evidence="14" id="KW-1185">Reference proteome</keyword>
<dbReference type="InterPro" id="IPR023299">
    <property type="entry name" value="ATPase_P-typ_cyto_dom_N"/>
</dbReference>
<dbReference type="InterPro" id="IPR027256">
    <property type="entry name" value="P-typ_ATPase_IB"/>
</dbReference>
<evidence type="ECO:0000256" key="11">
    <source>
        <dbReference type="RuleBase" id="RU362081"/>
    </source>
</evidence>
<name>A0ABU3NQA1_9CHLR</name>
<keyword evidence="3 11" id="KW-0812">Transmembrane</keyword>
<keyword evidence="9 11" id="KW-1133">Transmembrane helix</keyword>
<keyword evidence="10 11" id="KW-0472">Membrane</keyword>
<evidence type="ECO:0000256" key="8">
    <source>
        <dbReference type="ARBA" id="ARBA00022967"/>
    </source>
</evidence>
<dbReference type="PANTHER" id="PTHR43079">
    <property type="entry name" value="PROBABLE CADMIUM/ZINC-TRANSPORTING ATPASE HMA1"/>
    <property type="match status" value="1"/>
</dbReference>
<comment type="caution">
    <text evidence="13">The sequence shown here is derived from an EMBL/GenBank/DDBJ whole genome shotgun (WGS) entry which is preliminary data.</text>
</comment>
<comment type="similarity">
    <text evidence="2 11">Belongs to the cation transport ATPase (P-type) (TC 3.A.3) family. Type IB subfamily.</text>
</comment>
<dbReference type="Gene3D" id="3.40.1110.10">
    <property type="entry name" value="Calcium-transporting ATPase, cytoplasmic domain N"/>
    <property type="match status" value="1"/>
</dbReference>
<evidence type="ECO:0000313" key="14">
    <source>
        <dbReference type="Proteomes" id="UP001254165"/>
    </source>
</evidence>
<comment type="subcellular location">
    <subcellularLocation>
        <location evidence="11">Cell membrane</location>
    </subcellularLocation>
    <subcellularLocation>
        <location evidence="1">Membrane</location>
        <topology evidence="1">Multi-pass membrane protein</topology>
    </subcellularLocation>
</comment>
<evidence type="ECO:0000259" key="12">
    <source>
        <dbReference type="Pfam" id="PF00122"/>
    </source>
</evidence>
<evidence type="ECO:0000313" key="13">
    <source>
        <dbReference type="EMBL" id="MDT8899025.1"/>
    </source>
</evidence>
<proteinExistence type="inferred from homology"/>
<dbReference type="NCBIfam" id="TIGR01511">
    <property type="entry name" value="ATPase-IB1_Cu"/>
    <property type="match status" value="1"/>
</dbReference>
<evidence type="ECO:0000256" key="6">
    <source>
        <dbReference type="ARBA" id="ARBA00022840"/>
    </source>
</evidence>
<dbReference type="CDD" id="cd07551">
    <property type="entry name" value="P-type_ATPase_HM_ZosA_PfeT-like"/>
    <property type="match status" value="1"/>
</dbReference>
<keyword evidence="11" id="KW-1003">Cell membrane</keyword>
<evidence type="ECO:0000256" key="3">
    <source>
        <dbReference type="ARBA" id="ARBA00022692"/>
    </source>
</evidence>
<evidence type="ECO:0000256" key="7">
    <source>
        <dbReference type="ARBA" id="ARBA00022842"/>
    </source>
</evidence>
<dbReference type="Pfam" id="PF00122">
    <property type="entry name" value="E1-E2_ATPase"/>
    <property type="match status" value="1"/>
</dbReference>
<feature type="transmembrane region" description="Helical" evidence="11">
    <location>
        <begin position="732"/>
        <end position="751"/>
    </location>
</feature>
<dbReference type="NCBIfam" id="TIGR01512">
    <property type="entry name" value="ATPase-IB2_Cd"/>
    <property type="match status" value="1"/>
</dbReference>
<dbReference type="InterPro" id="IPR051949">
    <property type="entry name" value="Cation_Transport_ATPase"/>
</dbReference>
<dbReference type="Gene3D" id="2.70.150.10">
    <property type="entry name" value="Calcium-transporting ATPase, cytoplasmic transduction domain A"/>
    <property type="match status" value="1"/>
</dbReference>
<dbReference type="EMBL" id="JAUHMF010000002">
    <property type="protein sequence ID" value="MDT8899025.1"/>
    <property type="molecule type" value="Genomic_DNA"/>
</dbReference>
<dbReference type="InterPro" id="IPR044492">
    <property type="entry name" value="P_typ_ATPase_HD_dom"/>
</dbReference>
<evidence type="ECO:0000256" key="4">
    <source>
        <dbReference type="ARBA" id="ARBA00022723"/>
    </source>
</evidence>
<dbReference type="NCBIfam" id="TIGR01494">
    <property type="entry name" value="ATPase_P-type"/>
    <property type="match status" value="1"/>
</dbReference>
<dbReference type="RefSeq" id="WP_315625703.1">
    <property type="nucleotide sequence ID" value="NZ_JAUHMF010000002.1"/>
</dbReference>
<keyword evidence="8" id="KW-1278">Translocase</keyword>
<evidence type="ECO:0000256" key="10">
    <source>
        <dbReference type="ARBA" id="ARBA00023136"/>
    </source>
</evidence>
<keyword evidence="7" id="KW-0460">Magnesium</keyword>
<keyword evidence="6 11" id="KW-0067">ATP-binding</keyword>
<reference evidence="13 14" key="1">
    <citation type="submission" date="2023-07" db="EMBL/GenBank/DDBJ databases">
        <title>Novel species of Thermanaerothrix with wide hydrolytic capabilities.</title>
        <authorList>
            <person name="Zayulina K.S."/>
            <person name="Podosokorskaya O.A."/>
            <person name="Elcheninov A.G."/>
        </authorList>
    </citation>
    <scope>NUCLEOTIDE SEQUENCE [LARGE SCALE GENOMIC DNA]</scope>
    <source>
        <strain evidence="13 14">4228-RoL</strain>
    </source>
</reference>
<dbReference type="SFLD" id="SFLDS00003">
    <property type="entry name" value="Haloacid_Dehalogenase"/>
    <property type="match status" value="1"/>
</dbReference>
<feature type="transmembrane region" description="Helical" evidence="11">
    <location>
        <begin position="380"/>
        <end position="399"/>
    </location>
</feature>
<keyword evidence="5 11" id="KW-0547">Nucleotide-binding</keyword>
<dbReference type="SUPFAM" id="SSF81653">
    <property type="entry name" value="Calcium ATPase, transduction domain A"/>
    <property type="match status" value="1"/>
</dbReference>
<dbReference type="InterPro" id="IPR001757">
    <property type="entry name" value="P_typ_ATPase"/>
</dbReference>
<dbReference type="SFLD" id="SFLDG00002">
    <property type="entry name" value="C1.7:_P-type_atpase_like"/>
    <property type="match status" value="1"/>
</dbReference>
<dbReference type="InterPro" id="IPR023298">
    <property type="entry name" value="ATPase_P-typ_TM_dom_sf"/>
</dbReference>
<dbReference type="InterPro" id="IPR059000">
    <property type="entry name" value="ATPase_P-type_domA"/>
</dbReference>
<sequence length="799" mass="86231">MITAETTPEQRFSNVPPSGLRCTDVFADTLRGYAGVKAVHYDYNQGRLRLIYDPEVISPERALSLVNEAGRLAAGRANQCAARRENGAAACALCALQLGQGLGLDPERVAFRNGILEVTWTEAVQPVAEVEELSAHLPGREITPPRLDERRIQGLFTILTAFLTLTALLLQRWDTPAPIVNGLFALAYLTGGWFGLLASLEALREKTLNVDLLMILAALGAAFIGSPAEGAALLFLFSLSNTLQAYAMDRSRKAIEKLLDLRPKVATVRRGSRLVALPVEKLVPGDIIVVRPGERFPIDGEVISGASEVNQATITGESMPVSKQVGDLVFAGTVNGNGSLEVRVTRLAHDTTLARIVQMVEEAQANKAKTQRVLDTFEQYYAFFVLGAAVLLIVIPYFVLGQPFYPTFYRAMTWLVVASPCALVISTPASILSAIANGARNGVLFKGGVHLERAARLKVVAFDKTGTLTHGVPQLTGVYPLENLDENTLLKQVAAVEARSEHPLGAAIVRAAQERGLSLPTALNFRAFPGRGVEAQVEERHWLVGNVRFFAERNLPIPTELQTRIQQLEAEGQTVMLAYTSNLSGPEAGVGRFVGLLTVADALRPEAALVVQALKKVGIERVVMLTGDNERVAARIAARTGVDAYYANLLPQDKVRVLRELRETYGSVAMVGDGVNDAPSLAAADLGIAMGGAGTDVAIETADVILMSDDLRKIPYALGLARRAQQVVWQNLSFALVMIVVLVVSTFGATLPLPLGVLGHEGSTVIVVLNGLRLLAYRGTDTWLFQQKPISRMLRQFSS</sequence>
<dbReference type="PRINTS" id="PR00120">
    <property type="entry name" value="HATPASE"/>
</dbReference>
<organism evidence="13 14">
    <name type="scientific">Thermanaerothrix solaris</name>
    <dbReference type="NCBI Taxonomy" id="3058434"/>
    <lineage>
        <taxon>Bacteria</taxon>
        <taxon>Bacillati</taxon>
        <taxon>Chloroflexota</taxon>
        <taxon>Anaerolineae</taxon>
        <taxon>Anaerolineales</taxon>
        <taxon>Anaerolineaceae</taxon>
        <taxon>Thermanaerothrix</taxon>
    </lineage>
</organism>